<organism evidence="1 2">
    <name type="scientific">Seminavis robusta</name>
    <dbReference type="NCBI Taxonomy" id="568900"/>
    <lineage>
        <taxon>Eukaryota</taxon>
        <taxon>Sar</taxon>
        <taxon>Stramenopiles</taxon>
        <taxon>Ochrophyta</taxon>
        <taxon>Bacillariophyta</taxon>
        <taxon>Bacillariophyceae</taxon>
        <taxon>Bacillariophycidae</taxon>
        <taxon>Naviculales</taxon>
        <taxon>Naviculaceae</taxon>
        <taxon>Seminavis</taxon>
    </lineage>
</organism>
<keyword evidence="2" id="KW-1185">Reference proteome</keyword>
<accession>A0A9N8E5S9</accession>
<dbReference type="EMBL" id="CAICTM010000681">
    <property type="protein sequence ID" value="CAB9514908.1"/>
    <property type="molecule type" value="Genomic_DNA"/>
</dbReference>
<dbReference type="Proteomes" id="UP001153069">
    <property type="component" value="Unassembled WGS sequence"/>
</dbReference>
<comment type="caution">
    <text evidence="1">The sequence shown here is derived from an EMBL/GenBank/DDBJ whole genome shotgun (WGS) entry which is preliminary data.</text>
</comment>
<protein>
    <submittedName>
        <fullName evidence="1">Uncharacterized protein</fullName>
    </submittedName>
</protein>
<name>A0A9N8E5S9_9STRA</name>
<sequence length="116" mass="13147">MSSPTLTLKPIMKTVMSRSTSIRGLAATAEQQRQDAGCYLPRESPLRMMSTEVQDNSWGWYVNVDVTPGRQEQPQQEQPMVIPTPPFFRSHRDNSVFQRLKAGANKSPMDWPSLPL</sequence>
<proteinExistence type="predicted"/>
<gene>
    <name evidence="1" type="ORF">SEMRO_682_G186551.1</name>
</gene>
<dbReference type="AlphaFoldDB" id="A0A9N8E5S9"/>
<evidence type="ECO:0000313" key="2">
    <source>
        <dbReference type="Proteomes" id="UP001153069"/>
    </source>
</evidence>
<reference evidence="1" key="1">
    <citation type="submission" date="2020-06" db="EMBL/GenBank/DDBJ databases">
        <authorList>
            <consortium name="Plant Systems Biology data submission"/>
        </authorList>
    </citation>
    <scope>NUCLEOTIDE SEQUENCE</scope>
    <source>
        <strain evidence="1">D6</strain>
    </source>
</reference>
<evidence type="ECO:0000313" key="1">
    <source>
        <dbReference type="EMBL" id="CAB9514908.1"/>
    </source>
</evidence>